<feature type="chain" id="PRO_5012297381" evidence="1">
    <location>
        <begin position="19"/>
        <end position="406"/>
    </location>
</feature>
<dbReference type="InterPro" id="IPR050620">
    <property type="entry name" value="Thioredoxin_H-type-like"/>
</dbReference>
<dbReference type="STRING" id="536979.SAMN04488055_2064"/>
<dbReference type="Proteomes" id="UP000185003">
    <property type="component" value="Unassembled WGS sequence"/>
</dbReference>
<dbReference type="RefSeq" id="WP_074239154.1">
    <property type="nucleotide sequence ID" value="NZ_FSRA01000001.1"/>
</dbReference>
<organism evidence="3 4">
    <name type="scientific">Chitinophaga niabensis</name>
    <dbReference type="NCBI Taxonomy" id="536979"/>
    <lineage>
        <taxon>Bacteria</taxon>
        <taxon>Pseudomonadati</taxon>
        <taxon>Bacteroidota</taxon>
        <taxon>Chitinophagia</taxon>
        <taxon>Chitinophagales</taxon>
        <taxon>Chitinophagaceae</taxon>
        <taxon>Chitinophaga</taxon>
    </lineage>
</organism>
<gene>
    <name evidence="3" type="ORF">SAMN04488055_2064</name>
</gene>
<keyword evidence="1" id="KW-0732">Signal</keyword>
<protein>
    <submittedName>
        <fullName evidence="3">Thioredoxin</fullName>
    </submittedName>
</protein>
<dbReference type="InterPro" id="IPR013766">
    <property type="entry name" value="Thioredoxin_domain"/>
</dbReference>
<evidence type="ECO:0000259" key="2">
    <source>
        <dbReference type="PROSITE" id="PS51352"/>
    </source>
</evidence>
<dbReference type="PROSITE" id="PS51352">
    <property type="entry name" value="THIOREDOXIN_2"/>
    <property type="match status" value="1"/>
</dbReference>
<dbReference type="OrthoDB" id="120730at2"/>
<dbReference type="SUPFAM" id="SSF52833">
    <property type="entry name" value="Thioredoxin-like"/>
    <property type="match status" value="1"/>
</dbReference>
<feature type="domain" description="Thioredoxin" evidence="2">
    <location>
        <begin position="5"/>
        <end position="135"/>
    </location>
</feature>
<reference evidence="3 4" key="1">
    <citation type="submission" date="2016-11" db="EMBL/GenBank/DDBJ databases">
        <authorList>
            <person name="Jaros S."/>
            <person name="Januszkiewicz K."/>
            <person name="Wedrychowicz H."/>
        </authorList>
    </citation>
    <scope>NUCLEOTIDE SEQUENCE [LARGE SCALE GENOMIC DNA]</scope>
    <source>
        <strain evidence="3 4">DSM 24787</strain>
    </source>
</reference>
<dbReference type="Gene3D" id="3.40.30.10">
    <property type="entry name" value="Glutaredoxin"/>
    <property type="match status" value="1"/>
</dbReference>
<keyword evidence="4" id="KW-1185">Reference proteome</keyword>
<name>A0A1N6F7P5_9BACT</name>
<dbReference type="Pfam" id="PF00085">
    <property type="entry name" value="Thioredoxin"/>
    <property type="match status" value="1"/>
</dbReference>
<feature type="signal peptide" evidence="1">
    <location>
        <begin position="1"/>
        <end position="18"/>
    </location>
</feature>
<dbReference type="AlphaFoldDB" id="A0A1N6F7P5"/>
<dbReference type="InterPro" id="IPR036249">
    <property type="entry name" value="Thioredoxin-like_sf"/>
</dbReference>
<sequence length="406" mass="46274">MRYILIILLAFTSLSAQSQISFKDSSWTWTAMLAEAKKNDQLIFVDAYAVWCGPCKWMTKNVFGVKEVASLYNRNFVNAYIDMEKGEGITLRQKYNVRAYPTYLFINGDGEVVHRVVGSTDTAKFIQHGLDALSPVRNLQYLQRNYAANQKDYNYVLSYLKALSAAYETKEAGNIALEYLNAQGPAAWIEKSNWTVLKDFTTDASSAPFLYLVNNAGDFSKRYDAKEVEPKIYQTFLAWPQQYISYPDKGKAVLDEKGYRDFQQKLKASKYPAKEEVLAKADLTIYFATKEWRKYAKVVNHMLATKLIPMTIVGGDWLYSYGQNVNRFVEDQEVVAEATSWAKLISTNIPDLKPQQKVLYLDLYASLLEKKGDKALAANVRKDLDKEKVEAAKRSTGFMPMKLISN</sequence>
<evidence type="ECO:0000256" key="1">
    <source>
        <dbReference type="SAM" id="SignalP"/>
    </source>
</evidence>
<proteinExistence type="predicted"/>
<dbReference type="PANTHER" id="PTHR10438">
    <property type="entry name" value="THIOREDOXIN"/>
    <property type="match status" value="1"/>
</dbReference>
<evidence type="ECO:0000313" key="4">
    <source>
        <dbReference type="Proteomes" id="UP000185003"/>
    </source>
</evidence>
<evidence type="ECO:0000313" key="3">
    <source>
        <dbReference type="EMBL" id="SIN91259.1"/>
    </source>
</evidence>
<accession>A0A1N6F7P5</accession>
<dbReference type="CDD" id="cd02947">
    <property type="entry name" value="TRX_family"/>
    <property type="match status" value="1"/>
</dbReference>
<dbReference type="EMBL" id="FSRA01000001">
    <property type="protein sequence ID" value="SIN91259.1"/>
    <property type="molecule type" value="Genomic_DNA"/>
</dbReference>
<dbReference type="PANTHER" id="PTHR10438:SF463">
    <property type="entry name" value="THIOREDOXIN"/>
    <property type="match status" value="1"/>
</dbReference>